<dbReference type="EMBL" id="JWZT01002356">
    <property type="protein sequence ID" value="KII69585.1"/>
    <property type="molecule type" value="Genomic_DNA"/>
</dbReference>
<name>A0A0C2J1J3_THEKT</name>
<proteinExistence type="predicted"/>
<sequence>MINTLTKSIDNDIMFNTFYNLNRNLPQISCIAAILNELNKTAFHLKIKKIINAAFFSEHRIKIYGACSFSQKPYLISHHLNSKVDTHTSHQFEEWHFLTKLNSVMFTSQFVQK</sequence>
<comment type="caution">
    <text evidence="2">The sequence shown here is derived from an EMBL/GenBank/DDBJ whole genome shotgun (WGS) entry which is preliminary data.</text>
</comment>
<dbReference type="Proteomes" id="UP000031668">
    <property type="component" value="Unassembled WGS sequence"/>
</dbReference>
<evidence type="ECO:0000313" key="2">
    <source>
        <dbReference type="EMBL" id="KII71714.1"/>
    </source>
</evidence>
<evidence type="ECO:0000313" key="3">
    <source>
        <dbReference type="Proteomes" id="UP000031668"/>
    </source>
</evidence>
<evidence type="ECO:0000313" key="1">
    <source>
        <dbReference type="EMBL" id="KII69585.1"/>
    </source>
</evidence>
<organism evidence="2 3">
    <name type="scientific">Thelohanellus kitauei</name>
    <name type="common">Myxosporean</name>
    <dbReference type="NCBI Taxonomy" id="669202"/>
    <lineage>
        <taxon>Eukaryota</taxon>
        <taxon>Metazoa</taxon>
        <taxon>Cnidaria</taxon>
        <taxon>Myxozoa</taxon>
        <taxon>Myxosporea</taxon>
        <taxon>Bivalvulida</taxon>
        <taxon>Platysporina</taxon>
        <taxon>Myxobolidae</taxon>
        <taxon>Thelohanellus</taxon>
    </lineage>
</organism>
<keyword evidence="3" id="KW-1185">Reference proteome</keyword>
<accession>A0A0C2J1J3</accession>
<reference evidence="2 3" key="1">
    <citation type="journal article" date="2014" name="Genome Biol. Evol.">
        <title>The genome of the myxosporean Thelohanellus kitauei shows adaptations to nutrient acquisition within its fish host.</title>
        <authorList>
            <person name="Yang Y."/>
            <person name="Xiong J."/>
            <person name="Zhou Z."/>
            <person name="Huo F."/>
            <person name="Miao W."/>
            <person name="Ran C."/>
            <person name="Liu Y."/>
            <person name="Zhang J."/>
            <person name="Feng J."/>
            <person name="Wang M."/>
            <person name="Wang M."/>
            <person name="Wang L."/>
            <person name="Yao B."/>
        </authorList>
    </citation>
    <scope>NUCLEOTIDE SEQUENCE [LARGE SCALE GENOMIC DNA]</scope>
    <source>
        <strain evidence="2">Wuqing</strain>
    </source>
</reference>
<gene>
    <name evidence="2" type="ORF">RF11_11815</name>
    <name evidence="1" type="ORF">RF11_14439</name>
</gene>
<protein>
    <submittedName>
        <fullName evidence="2">Uncharacterized protein</fullName>
    </submittedName>
</protein>
<dbReference type="EMBL" id="JWZT01001656">
    <property type="protein sequence ID" value="KII71714.1"/>
    <property type="molecule type" value="Genomic_DNA"/>
</dbReference>
<dbReference type="AlphaFoldDB" id="A0A0C2J1J3"/>